<dbReference type="AlphaFoldDB" id="A0A9P0L7H0"/>
<comment type="caution">
    <text evidence="1">The sequence shown here is derived from an EMBL/GenBank/DDBJ whole genome shotgun (WGS) entry which is preliminary data.</text>
</comment>
<dbReference type="EMBL" id="CAKOFQ010006985">
    <property type="protein sequence ID" value="CAH1985749.1"/>
    <property type="molecule type" value="Genomic_DNA"/>
</dbReference>
<reference evidence="1" key="1">
    <citation type="submission" date="2022-03" db="EMBL/GenBank/DDBJ databases">
        <authorList>
            <person name="Sayadi A."/>
        </authorList>
    </citation>
    <scope>NUCLEOTIDE SEQUENCE</scope>
</reference>
<accession>A0A9P0L7H0</accession>
<keyword evidence="2" id="KW-1185">Reference proteome</keyword>
<gene>
    <name evidence="1" type="ORF">ACAOBT_LOCUS16860</name>
</gene>
<name>A0A9P0L7H0_ACAOB</name>
<sequence>MSRSACLRASRALMYFLPKTLDLRRCGGGVCLGRDNRGCCRVFLEYVRAPADCRLPICRWFSRIGLLVRTRSQVNSLVGEECTD</sequence>
<proteinExistence type="predicted"/>
<evidence type="ECO:0000313" key="2">
    <source>
        <dbReference type="Proteomes" id="UP001152888"/>
    </source>
</evidence>
<protein>
    <submittedName>
        <fullName evidence="1">Uncharacterized protein</fullName>
    </submittedName>
</protein>
<evidence type="ECO:0000313" key="1">
    <source>
        <dbReference type="EMBL" id="CAH1985749.1"/>
    </source>
</evidence>
<organism evidence="1 2">
    <name type="scientific">Acanthoscelides obtectus</name>
    <name type="common">Bean weevil</name>
    <name type="synonym">Bruchus obtectus</name>
    <dbReference type="NCBI Taxonomy" id="200917"/>
    <lineage>
        <taxon>Eukaryota</taxon>
        <taxon>Metazoa</taxon>
        <taxon>Ecdysozoa</taxon>
        <taxon>Arthropoda</taxon>
        <taxon>Hexapoda</taxon>
        <taxon>Insecta</taxon>
        <taxon>Pterygota</taxon>
        <taxon>Neoptera</taxon>
        <taxon>Endopterygota</taxon>
        <taxon>Coleoptera</taxon>
        <taxon>Polyphaga</taxon>
        <taxon>Cucujiformia</taxon>
        <taxon>Chrysomeloidea</taxon>
        <taxon>Chrysomelidae</taxon>
        <taxon>Bruchinae</taxon>
        <taxon>Bruchini</taxon>
        <taxon>Acanthoscelides</taxon>
    </lineage>
</organism>
<dbReference type="Proteomes" id="UP001152888">
    <property type="component" value="Unassembled WGS sequence"/>
</dbReference>